<keyword evidence="6" id="KW-0460">Magnesium</keyword>
<accession>I3C1Z9</accession>
<evidence type="ECO:0000313" key="8">
    <source>
        <dbReference type="EMBL" id="EIJ37642.1"/>
    </source>
</evidence>
<protein>
    <recommendedName>
        <fullName evidence="6">Molybdopterin molybdenumtransferase</fullName>
        <ecNumber evidence="6">2.10.1.1</ecNumber>
    </recommendedName>
</protein>
<dbReference type="EMBL" id="JH651379">
    <property type="protein sequence ID" value="EIJ37642.1"/>
    <property type="molecule type" value="Genomic_DNA"/>
</dbReference>
<dbReference type="RefSeq" id="WP_008610651.1">
    <property type="nucleotide sequence ID" value="NZ_JH651379.1"/>
</dbReference>
<evidence type="ECO:0000313" key="9">
    <source>
        <dbReference type="Proteomes" id="UP000004690"/>
    </source>
</evidence>
<comment type="pathway">
    <text evidence="2 6">Cofactor biosynthesis; molybdopterin biosynthesis.</text>
</comment>
<keyword evidence="9" id="KW-1185">Reference proteome</keyword>
<dbReference type="HOGENOM" id="CLU_010186_7_0_10"/>
<dbReference type="InterPro" id="IPR036425">
    <property type="entry name" value="MoaB/Mog-like_dom_sf"/>
</dbReference>
<keyword evidence="4 6" id="KW-0501">Molybdenum cofactor biosynthesis</keyword>
<name>I3C1Z9_9FLAO</name>
<reference evidence="8 9" key="1">
    <citation type="submission" date="2012-02" db="EMBL/GenBank/DDBJ databases">
        <title>Improved High-Quality Draft genome of Joostella marina DSM 19592.</title>
        <authorList>
            <consortium name="US DOE Joint Genome Institute (JGI-PGF)"/>
            <person name="Lucas S."/>
            <person name="Copeland A."/>
            <person name="Lapidus A."/>
            <person name="Bruce D."/>
            <person name="Goodwin L."/>
            <person name="Pitluck S."/>
            <person name="Peters L."/>
            <person name="Chertkov O."/>
            <person name="Ovchinnikova G."/>
            <person name="Kyrpides N."/>
            <person name="Mavromatis K."/>
            <person name="Detter J.C."/>
            <person name="Han C."/>
            <person name="Land M."/>
            <person name="Hauser L."/>
            <person name="Markowitz V."/>
            <person name="Cheng J.-F."/>
            <person name="Hugenholtz P."/>
            <person name="Woyke T."/>
            <person name="Wu D."/>
            <person name="Tindall B."/>
            <person name="Brambilla E."/>
            <person name="Klenk H.-P."/>
            <person name="Eisen J.A."/>
        </authorList>
    </citation>
    <scope>NUCLEOTIDE SEQUENCE [LARGE SCALE GENOMIC DNA]</scope>
    <source>
        <strain evidence="8 9">DSM 19592</strain>
    </source>
</reference>
<evidence type="ECO:0000256" key="3">
    <source>
        <dbReference type="ARBA" id="ARBA00010763"/>
    </source>
</evidence>
<dbReference type="GO" id="GO:0061599">
    <property type="term" value="F:molybdopterin molybdotransferase activity"/>
    <property type="evidence" value="ECO:0007669"/>
    <property type="project" value="UniProtKB-UniRule"/>
</dbReference>
<dbReference type="InterPro" id="IPR038987">
    <property type="entry name" value="MoeA-like"/>
</dbReference>
<keyword evidence="6" id="KW-0479">Metal-binding</keyword>
<dbReference type="InterPro" id="IPR005110">
    <property type="entry name" value="MoeA_linker/N"/>
</dbReference>
<dbReference type="Gene3D" id="2.170.190.11">
    <property type="entry name" value="Molybdopterin biosynthesis moea protein, domain 3"/>
    <property type="match status" value="1"/>
</dbReference>
<dbReference type="InterPro" id="IPR036688">
    <property type="entry name" value="MoeA_C_domain_IV_sf"/>
</dbReference>
<dbReference type="STRING" id="926559.JoomaDRAFT_0603"/>
<proteinExistence type="inferred from homology"/>
<dbReference type="UniPathway" id="UPA00344"/>
<dbReference type="Pfam" id="PF03454">
    <property type="entry name" value="MoeA_C"/>
    <property type="match status" value="1"/>
</dbReference>
<dbReference type="InterPro" id="IPR005111">
    <property type="entry name" value="MoeA_C_domain_IV"/>
</dbReference>
<gene>
    <name evidence="8" type="ORF">JoomaDRAFT_0603</name>
</gene>
<dbReference type="Pfam" id="PF03453">
    <property type="entry name" value="MoeA_N"/>
    <property type="match status" value="1"/>
</dbReference>
<comment type="similarity">
    <text evidence="3 6">Belongs to the MoeA family.</text>
</comment>
<dbReference type="Gene3D" id="3.40.980.10">
    <property type="entry name" value="MoaB/Mog-like domain"/>
    <property type="match status" value="1"/>
</dbReference>
<keyword evidence="6" id="KW-0808">Transferase</keyword>
<dbReference type="EC" id="2.10.1.1" evidence="6"/>
<organism evidence="8 9">
    <name type="scientific">Galbibacter orientalis DSM 19592</name>
    <dbReference type="NCBI Taxonomy" id="926559"/>
    <lineage>
        <taxon>Bacteria</taxon>
        <taxon>Pseudomonadati</taxon>
        <taxon>Bacteroidota</taxon>
        <taxon>Flavobacteriia</taxon>
        <taxon>Flavobacteriales</taxon>
        <taxon>Flavobacteriaceae</taxon>
        <taxon>Galbibacter</taxon>
    </lineage>
</organism>
<comment type="function">
    <text evidence="1 6">Catalyzes the insertion of molybdate into adenylated molybdopterin with the concomitant release of AMP.</text>
</comment>
<evidence type="ECO:0000256" key="5">
    <source>
        <dbReference type="ARBA" id="ARBA00047317"/>
    </source>
</evidence>
<evidence type="ECO:0000259" key="7">
    <source>
        <dbReference type="SMART" id="SM00852"/>
    </source>
</evidence>
<dbReference type="CDD" id="cd00887">
    <property type="entry name" value="MoeA"/>
    <property type="match status" value="1"/>
</dbReference>
<evidence type="ECO:0000256" key="1">
    <source>
        <dbReference type="ARBA" id="ARBA00002901"/>
    </source>
</evidence>
<dbReference type="AlphaFoldDB" id="I3C1Z9"/>
<dbReference type="Gene3D" id="2.40.340.10">
    <property type="entry name" value="MoeA, C-terminal, domain IV"/>
    <property type="match status" value="1"/>
</dbReference>
<dbReference type="eggNOG" id="COG0303">
    <property type="taxonomic scope" value="Bacteria"/>
</dbReference>
<dbReference type="Gene3D" id="3.90.105.10">
    <property type="entry name" value="Molybdopterin biosynthesis moea protein, domain 2"/>
    <property type="match status" value="1"/>
</dbReference>
<dbReference type="GO" id="GO:0005829">
    <property type="term" value="C:cytosol"/>
    <property type="evidence" value="ECO:0007669"/>
    <property type="project" value="TreeGrafter"/>
</dbReference>
<dbReference type="GO" id="GO:0006777">
    <property type="term" value="P:Mo-molybdopterin cofactor biosynthetic process"/>
    <property type="evidence" value="ECO:0007669"/>
    <property type="project" value="UniProtKB-UniRule"/>
</dbReference>
<dbReference type="InterPro" id="IPR001453">
    <property type="entry name" value="MoaB/Mog_dom"/>
</dbReference>
<dbReference type="Pfam" id="PF00994">
    <property type="entry name" value="MoCF_biosynth"/>
    <property type="match status" value="1"/>
</dbReference>
<keyword evidence="6" id="KW-0500">Molybdenum</keyword>
<evidence type="ECO:0000256" key="4">
    <source>
        <dbReference type="ARBA" id="ARBA00023150"/>
    </source>
</evidence>
<dbReference type="InterPro" id="IPR036135">
    <property type="entry name" value="MoeA_linker/N_sf"/>
</dbReference>
<dbReference type="SUPFAM" id="SSF63867">
    <property type="entry name" value="MoeA C-terminal domain-like"/>
    <property type="match status" value="1"/>
</dbReference>
<dbReference type="SUPFAM" id="SSF63882">
    <property type="entry name" value="MoeA N-terminal region -like"/>
    <property type="match status" value="1"/>
</dbReference>
<dbReference type="PANTHER" id="PTHR10192:SF5">
    <property type="entry name" value="GEPHYRIN"/>
    <property type="match status" value="1"/>
</dbReference>
<dbReference type="OrthoDB" id="9804758at2"/>
<comment type="cofactor">
    <cofactor evidence="6">
        <name>Mg(2+)</name>
        <dbReference type="ChEBI" id="CHEBI:18420"/>
    </cofactor>
</comment>
<dbReference type="GO" id="GO:0046872">
    <property type="term" value="F:metal ion binding"/>
    <property type="evidence" value="ECO:0007669"/>
    <property type="project" value="UniProtKB-UniRule"/>
</dbReference>
<feature type="domain" description="MoaB/Mog" evidence="7">
    <location>
        <begin position="175"/>
        <end position="314"/>
    </location>
</feature>
<evidence type="ECO:0000256" key="6">
    <source>
        <dbReference type="RuleBase" id="RU365090"/>
    </source>
</evidence>
<dbReference type="SMART" id="SM00852">
    <property type="entry name" value="MoCF_biosynth"/>
    <property type="match status" value="1"/>
</dbReference>
<dbReference type="SUPFAM" id="SSF53218">
    <property type="entry name" value="Molybdenum cofactor biosynthesis proteins"/>
    <property type="match status" value="1"/>
</dbReference>
<comment type="catalytic activity">
    <reaction evidence="5">
        <text>adenylyl-molybdopterin + molybdate = Mo-molybdopterin + AMP + H(+)</text>
        <dbReference type="Rhea" id="RHEA:35047"/>
        <dbReference type="ChEBI" id="CHEBI:15378"/>
        <dbReference type="ChEBI" id="CHEBI:36264"/>
        <dbReference type="ChEBI" id="CHEBI:62727"/>
        <dbReference type="ChEBI" id="CHEBI:71302"/>
        <dbReference type="ChEBI" id="CHEBI:456215"/>
        <dbReference type="EC" id="2.10.1.1"/>
    </reaction>
</comment>
<dbReference type="Proteomes" id="UP000004690">
    <property type="component" value="Unassembled WGS sequence"/>
</dbReference>
<evidence type="ECO:0000256" key="2">
    <source>
        <dbReference type="ARBA" id="ARBA00005046"/>
    </source>
</evidence>
<dbReference type="PANTHER" id="PTHR10192">
    <property type="entry name" value="MOLYBDOPTERIN BIOSYNTHESIS PROTEIN"/>
    <property type="match status" value="1"/>
</dbReference>
<sequence>MISFEEAHKKVMEKLLSFEEENVFFTNSLGRILAEDILADRDFPPFHRATKDGIAINYGAGENTKKQFKIQGIIAAGTPKVKLNNTNDCLEIMTGAVLPENADTVVMYEDITIENGSAIVNSEIKKGQNIHRQGTDVEQGAVVIKKNTKITAAEIGILASVGKVEVKVKKLPKIALISTGNELVAVHETPKPHQIRNSNMLSLHALLEEENILATHVHLNDDKEEIKNGLNELLRTNNVLMLSGGVSKGKFDFIPEAFEELGVEKIFHRVAQRPGKPFWFGIHKETNTVVFSFPGNPVSTFANYYVYFKDWLYESLRIENKKENIVLGEDFFNPTKLTLFVRVKIESKNGITYAFPIKENGSGDLMSLAHTDGFIALSPNKELYKKEEVAPFIATR</sequence>